<reference evidence="2" key="1">
    <citation type="submission" date="2022-03" db="EMBL/GenBank/DDBJ databases">
        <authorList>
            <person name="Martin H S."/>
        </authorList>
    </citation>
    <scope>NUCLEOTIDE SEQUENCE</scope>
</reference>
<feature type="non-terminal residue" evidence="2">
    <location>
        <position position="193"/>
    </location>
</feature>
<feature type="transmembrane region" description="Helical" evidence="1">
    <location>
        <begin position="83"/>
        <end position="104"/>
    </location>
</feature>
<accession>A0ABN8J7P9</accession>
<keyword evidence="1" id="KW-0472">Membrane</keyword>
<feature type="transmembrane region" description="Helical" evidence="1">
    <location>
        <begin position="6"/>
        <end position="29"/>
    </location>
</feature>
<keyword evidence="1" id="KW-1133">Transmembrane helix</keyword>
<dbReference type="Proteomes" id="UP000837857">
    <property type="component" value="Chromosome 8"/>
</dbReference>
<name>A0ABN8J7P9_9NEOP</name>
<evidence type="ECO:0000313" key="3">
    <source>
        <dbReference type="Proteomes" id="UP000837857"/>
    </source>
</evidence>
<evidence type="ECO:0000256" key="1">
    <source>
        <dbReference type="SAM" id="Phobius"/>
    </source>
</evidence>
<protein>
    <submittedName>
        <fullName evidence="2">Uncharacterized protein</fullName>
    </submittedName>
</protein>
<proteinExistence type="predicted"/>
<organism evidence="2 3">
    <name type="scientific">Iphiclides podalirius</name>
    <name type="common">scarce swallowtail</name>
    <dbReference type="NCBI Taxonomy" id="110791"/>
    <lineage>
        <taxon>Eukaryota</taxon>
        <taxon>Metazoa</taxon>
        <taxon>Ecdysozoa</taxon>
        <taxon>Arthropoda</taxon>
        <taxon>Hexapoda</taxon>
        <taxon>Insecta</taxon>
        <taxon>Pterygota</taxon>
        <taxon>Neoptera</taxon>
        <taxon>Endopterygota</taxon>
        <taxon>Lepidoptera</taxon>
        <taxon>Glossata</taxon>
        <taxon>Ditrysia</taxon>
        <taxon>Papilionoidea</taxon>
        <taxon>Papilionidae</taxon>
        <taxon>Papilioninae</taxon>
        <taxon>Iphiclides</taxon>
    </lineage>
</organism>
<sequence>MCRTIQGILQSLICTLQMVTRIFMTFLLMIENMIRMLLQSLYNFISTLLQILSLIPICCVFLLTAKLKCLLCGGGGGGCGGGGGGGGVVGCFFSLLFFITFFQATQHFNLVDKMLMRAGYEKKNRMTTKVWNVSGYYRRAGEKQEFEMDDSTEAYADIDRETTTTTEIPLESFQPATEHSKAGNWSTILYYLL</sequence>
<feature type="transmembrane region" description="Helical" evidence="1">
    <location>
        <begin position="41"/>
        <end position="63"/>
    </location>
</feature>
<evidence type="ECO:0000313" key="2">
    <source>
        <dbReference type="EMBL" id="CAH2075501.1"/>
    </source>
</evidence>
<gene>
    <name evidence="2" type="ORF">IPOD504_LOCUS16849</name>
</gene>
<dbReference type="EMBL" id="OW152820">
    <property type="protein sequence ID" value="CAH2075501.1"/>
    <property type="molecule type" value="Genomic_DNA"/>
</dbReference>
<keyword evidence="1" id="KW-0812">Transmembrane</keyword>
<keyword evidence="3" id="KW-1185">Reference proteome</keyword>